<dbReference type="SUPFAM" id="SSF53448">
    <property type="entry name" value="Nucleotide-diphospho-sugar transferases"/>
    <property type="match status" value="1"/>
</dbReference>
<dbReference type="Pfam" id="PF00535">
    <property type="entry name" value="Glycos_transf_2"/>
    <property type="match status" value="1"/>
</dbReference>
<dbReference type="InterPro" id="IPR001173">
    <property type="entry name" value="Glyco_trans_2-like"/>
</dbReference>
<evidence type="ECO:0000313" key="3">
    <source>
        <dbReference type="Proteomes" id="UP000176511"/>
    </source>
</evidence>
<dbReference type="EMBL" id="MFLE01000025">
    <property type="protein sequence ID" value="OGG61133.1"/>
    <property type="molecule type" value="Genomic_DNA"/>
</dbReference>
<dbReference type="Gene3D" id="3.90.550.10">
    <property type="entry name" value="Spore Coat Polysaccharide Biosynthesis Protein SpsA, Chain A"/>
    <property type="match status" value="1"/>
</dbReference>
<feature type="domain" description="Glycosyltransferase 2-like" evidence="1">
    <location>
        <begin position="6"/>
        <end position="126"/>
    </location>
</feature>
<name>A0A1F6DI93_9BACT</name>
<dbReference type="InterPro" id="IPR029044">
    <property type="entry name" value="Nucleotide-diphossugar_trans"/>
</dbReference>
<sequence>MKPITFILFAYNEEKRIAYAVRSFMKYGPVLIMDGGSTDKTKEIAEKLGATFLSRPTSNVPHVETQQNYDFIKKNTNTPWIYWGYVDNIAPKTLVEKMLAVATENSCKQIIAPMHTYMWGATNHIAQKSHIPVAFHRDYMDFTHTPIHSMGLFTGTPEEVCVLPSLERFAIRHFSTYVTSKYVVGYLRYAEEEALQKFKNGERFSILKLFAAMLRYMWIYRRSMYNGRVGIIVMLNAAFGRLMTYARLYEIEHNITLQTAEEKYALEKEKLLNAKSS</sequence>
<organism evidence="2 3">
    <name type="scientific">Candidatus Kaiserbacteria bacterium RIFCSPHIGHO2_02_FULL_49_34</name>
    <dbReference type="NCBI Taxonomy" id="1798491"/>
    <lineage>
        <taxon>Bacteria</taxon>
        <taxon>Candidatus Kaiseribacteriota</taxon>
    </lineage>
</organism>
<accession>A0A1F6DI93</accession>
<reference evidence="2 3" key="1">
    <citation type="journal article" date="2016" name="Nat. Commun.">
        <title>Thousands of microbial genomes shed light on interconnected biogeochemical processes in an aquifer system.</title>
        <authorList>
            <person name="Anantharaman K."/>
            <person name="Brown C.T."/>
            <person name="Hug L.A."/>
            <person name="Sharon I."/>
            <person name="Castelle C.J."/>
            <person name="Probst A.J."/>
            <person name="Thomas B.C."/>
            <person name="Singh A."/>
            <person name="Wilkins M.J."/>
            <person name="Karaoz U."/>
            <person name="Brodie E.L."/>
            <person name="Williams K.H."/>
            <person name="Hubbard S.S."/>
            <person name="Banfield J.F."/>
        </authorList>
    </citation>
    <scope>NUCLEOTIDE SEQUENCE [LARGE SCALE GENOMIC DNA]</scope>
</reference>
<evidence type="ECO:0000313" key="2">
    <source>
        <dbReference type="EMBL" id="OGG61133.1"/>
    </source>
</evidence>
<protein>
    <recommendedName>
        <fullName evidence="1">Glycosyltransferase 2-like domain-containing protein</fullName>
    </recommendedName>
</protein>
<dbReference type="Proteomes" id="UP000176511">
    <property type="component" value="Unassembled WGS sequence"/>
</dbReference>
<dbReference type="STRING" id="1798491.A3C87_03205"/>
<comment type="caution">
    <text evidence="2">The sequence shown here is derived from an EMBL/GenBank/DDBJ whole genome shotgun (WGS) entry which is preliminary data.</text>
</comment>
<proteinExistence type="predicted"/>
<gene>
    <name evidence="2" type="ORF">A3C87_03205</name>
</gene>
<evidence type="ECO:0000259" key="1">
    <source>
        <dbReference type="Pfam" id="PF00535"/>
    </source>
</evidence>
<dbReference type="AlphaFoldDB" id="A0A1F6DI93"/>